<evidence type="ECO:0000256" key="4">
    <source>
        <dbReference type="ARBA" id="ARBA00022692"/>
    </source>
</evidence>
<comment type="caution">
    <text evidence="9">The sequence shown here is derived from an EMBL/GenBank/DDBJ whole genome shotgun (WGS) entry which is preliminary data.</text>
</comment>
<keyword evidence="10" id="KW-1185">Reference proteome</keyword>
<feature type="domain" description="ABC transmembrane type-1" evidence="8">
    <location>
        <begin position="71"/>
        <end position="283"/>
    </location>
</feature>
<dbReference type="EMBL" id="AVPL01000021">
    <property type="protein sequence ID" value="KGN41210.1"/>
    <property type="molecule type" value="Genomic_DNA"/>
</dbReference>
<evidence type="ECO:0000256" key="3">
    <source>
        <dbReference type="ARBA" id="ARBA00022475"/>
    </source>
</evidence>
<dbReference type="Proteomes" id="UP000030013">
    <property type="component" value="Unassembled WGS sequence"/>
</dbReference>
<dbReference type="InterPro" id="IPR000515">
    <property type="entry name" value="MetI-like"/>
</dbReference>
<keyword evidence="3" id="KW-1003">Cell membrane</keyword>
<feature type="transmembrane region" description="Helical" evidence="7">
    <location>
        <begin position="264"/>
        <end position="287"/>
    </location>
</feature>
<dbReference type="CDD" id="cd06261">
    <property type="entry name" value="TM_PBP2"/>
    <property type="match status" value="1"/>
</dbReference>
<evidence type="ECO:0000256" key="2">
    <source>
        <dbReference type="ARBA" id="ARBA00022448"/>
    </source>
</evidence>
<organism evidence="9 10">
    <name type="scientific">Knoellia aerolata DSM 18566</name>
    <dbReference type="NCBI Taxonomy" id="1385519"/>
    <lineage>
        <taxon>Bacteria</taxon>
        <taxon>Bacillati</taxon>
        <taxon>Actinomycetota</taxon>
        <taxon>Actinomycetes</taxon>
        <taxon>Micrococcales</taxon>
        <taxon>Intrasporangiaceae</taxon>
        <taxon>Knoellia</taxon>
    </lineage>
</organism>
<feature type="transmembrane region" description="Helical" evidence="7">
    <location>
        <begin position="156"/>
        <end position="179"/>
    </location>
</feature>
<dbReference type="SUPFAM" id="SSF161098">
    <property type="entry name" value="MetI-like"/>
    <property type="match status" value="1"/>
</dbReference>
<feature type="transmembrane region" description="Helical" evidence="7">
    <location>
        <begin position="76"/>
        <end position="96"/>
    </location>
</feature>
<accession>A0A0A0JUX4</accession>
<dbReference type="PANTHER" id="PTHR30193">
    <property type="entry name" value="ABC TRANSPORTER PERMEASE PROTEIN"/>
    <property type="match status" value="1"/>
</dbReference>
<sequence length="297" mass="32803">MRAGLGTALLFLGPYLILFATFILGPILYGLWISLHQWDFLLPGKPFVGLKNYGDLMTGGSTTSGPFWNSMRATGIFTLLSVPLLMVLPLALAVALNKKFRGRNVVRAIFFAPYVLGVAVIGLLWRYLLDPNVGVVNYYLDQIGFDRIPFTTATPWVWLALVVPTIWWTAGYNMVIFLAGLQEVSPDLYEAAELDGASAWQRFRHVTLPGLRPVTIFVLTITILASANVFGQSYLITQGQPGEETRTVIMQIGEEGLRRFNMGAASAMSTVLTLVLLLISLLSLSFLRERTPKEAKA</sequence>
<dbReference type="eggNOG" id="COG1175">
    <property type="taxonomic scope" value="Bacteria"/>
</dbReference>
<keyword evidence="2 7" id="KW-0813">Transport</keyword>
<dbReference type="InterPro" id="IPR051393">
    <property type="entry name" value="ABC_transporter_permease"/>
</dbReference>
<dbReference type="PROSITE" id="PS50928">
    <property type="entry name" value="ABC_TM1"/>
    <property type="match status" value="1"/>
</dbReference>
<evidence type="ECO:0000313" key="9">
    <source>
        <dbReference type="EMBL" id="KGN41210.1"/>
    </source>
</evidence>
<evidence type="ECO:0000256" key="1">
    <source>
        <dbReference type="ARBA" id="ARBA00004651"/>
    </source>
</evidence>
<dbReference type="AlphaFoldDB" id="A0A0A0JUX4"/>
<feature type="transmembrane region" description="Helical" evidence="7">
    <location>
        <begin position="108"/>
        <end position="128"/>
    </location>
</feature>
<keyword evidence="6 7" id="KW-0472">Membrane</keyword>
<dbReference type="GO" id="GO:0055085">
    <property type="term" value="P:transmembrane transport"/>
    <property type="evidence" value="ECO:0007669"/>
    <property type="project" value="InterPro"/>
</dbReference>
<keyword evidence="4 7" id="KW-0812">Transmembrane</keyword>
<dbReference type="InterPro" id="IPR035906">
    <property type="entry name" value="MetI-like_sf"/>
</dbReference>
<evidence type="ECO:0000313" key="10">
    <source>
        <dbReference type="Proteomes" id="UP000030013"/>
    </source>
</evidence>
<evidence type="ECO:0000259" key="8">
    <source>
        <dbReference type="PROSITE" id="PS50928"/>
    </source>
</evidence>
<protein>
    <submittedName>
        <fullName evidence="9">ABC transporter permease</fullName>
    </submittedName>
</protein>
<name>A0A0A0JUX4_9MICO</name>
<proteinExistence type="inferred from homology"/>
<feature type="transmembrane region" description="Helical" evidence="7">
    <location>
        <begin position="12"/>
        <end position="35"/>
    </location>
</feature>
<comment type="subcellular location">
    <subcellularLocation>
        <location evidence="1 7">Cell membrane</location>
        <topology evidence="1 7">Multi-pass membrane protein</topology>
    </subcellularLocation>
</comment>
<evidence type="ECO:0000256" key="5">
    <source>
        <dbReference type="ARBA" id="ARBA00022989"/>
    </source>
</evidence>
<gene>
    <name evidence="9" type="ORF">N801_02070</name>
</gene>
<dbReference type="PANTHER" id="PTHR30193:SF37">
    <property type="entry name" value="INNER MEMBRANE ABC TRANSPORTER PERMEASE PROTEIN YCJO"/>
    <property type="match status" value="1"/>
</dbReference>
<feature type="transmembrane region" description="Helical" evidence="7">
    <location>
        <begin position="214"/>
        <end position="236"/>
    </location>
</feature>
<dbReference type="OrthoDB" id="4790574at2"/>
<dbReference type="Pfam" id="PF00528">
    <property type="entry name" value="BPD_transp_1"/>
    <property type="match status" value="1"/>
</dbReference>
<reference evidence="9 10" key="1">
    <citation type="submission" date="2013-08" db="EMBL/GenBank/DDBJ databases">
        <title>The genome sequence of Knoellia aerolata.</title>
        <authorList>
            <person name="Zhu W."/>
            <person name="Wang G."/>
        </authorList>
    </citation>
    <scope>NUCLEOTIDE SEQUENCE [LARGE SCALE GENOMIC DNA]</scope>
    <source>
        <strain evidence="9 10">DSM 18566</strain>
    </source>
</reference>
<dbReference type="STRING" id="1385519.N801_02070"/>
<dbReference type="GO" id="GO:0005886">
    <property type="term" value="C:plasma membrane"/>
    <property type="evidence" value="ECO:0007669"/>
    <property type="project" value="UniProtKB-SubCell"/>
</dbReference>
<comment type="similarity">
    <text evidence="7">Belongs to the binding-protein-dependent transport system permease family.</text>
</comment>
<keyword evidence="5 7" id="KW-1133">Transmembrane helix</keyword>
<evidence type="ECO:0000256" key="7">
    <source>
        <dbReference type="RuleBase" id="RU363032"/>
    </source>
</evidence>
<evidence type="ECO:0000256" key="6">
    <source>
        <dbReference type="ARBA" id="ARBA00023136"/>
    </source>
</evidence>
<dbReference type="Gene3D" id="1.10.3720.10">
    <property type="entry name" value="MetI-like"/>
    <property type="match status" value="1"/>
</dbReference>